<evidence type="ECO:0000313" key="3">
    <source>
        <dbReference type="Proteomes" id="UP000030661"/>
    </source>
</evidence>
<reference evidence="2" key="1">
    <citation type="journal article" date="2015" name="PeerJ">
        <title>First genomic representation of candidate bacterial phylum KSB3 points to enhanced environmental sensing as a trigger of wastewater bulking.</title>
        <authorList>
            <person name="Sekiguchi Y."/>
            <person name="Ohashi A."/>
            <person name="Parks D.H."/>
            <person name="Yamauchi T."/>
            <person name="Tyson G.W."/>
            <person name="Hugenholtz P."/>
        </authorList>
    </citation>
    <scope>NUCLEOTIDE SEQUENCE [LARGE SCALE GENOMIC DNA]</scope>
</reference>
<dbReference type="PANTHER" id="PTHR30267">
    <property type="entry name" value="PROTEIN KINASE PRKA"/>
    <property type="match status" value="1"/>
</dbReference>
<dbReference type="STRING" id="1499967.U27_01945"/>
<proteinExistence type="predicted"/>
<gene>
    <name evidence="2" type="ORF">U27_01945</name>
</gene>
<dbReference type="SMART" id="SM00763">
    <property type="entry name" value="AAA_PrkA"/>
    <property type="match status" value="1"/>
</dbReference>
<protein>
    <submittedName>
        <fullName evidence="2">Putative serine protein kinase, PrkA</fullName>
    </submittedName>
</protein>
<dbReference type="Gene3D" id="3.40.50.300">
    <property type="entry name" value="P-loop containing nucleotide triphosphate hydrolases"/>
    <property type="match status" value="1"/>
</dbReference>
<dbReference type="Pfam" id="PF06798">
    <property type="entry name" value="PrkA"/>
    <property type="match status" value="1"/>
</dbReference>
<keyword evidence="2" id="KW-0808">Transferase</keyword>
<keyword evidence="3" id="KW-1185">Reference proteome</keyword>
<dbReference type="SUPFAM" id="SSF52540">
    <property type="entry name" value="P-loop containing nucleoside triphosphate hydrolases"/>
    <property type="match status" value="1"/>
</dbReference>
<accession>A0A0S6WA53</accession>
<dbReference type="GO" id="GO:0004672">
    <property type="term" value="F:protein kinase activity"/>
    <property type="evidence" value="ECO:0007669"/>
    <property type="project" value="TreeGrafter"/>
</dbReference>
<dbReference type="InterPro" id="IPR013153">
    <property type="entry name" value="Prk_AAA"/>
</dbReference>
<dbReference type="EMBL" id="DF820463">
    <property type="protein sequence ID" value="GAK55114.1"/>
    <property type="molecule type" value="Genomic_DNA"/>
</dbReference>
<dbReference type="eggNOG" id="COG2766">
    <property type="taxonomic scope" value="Bacteria"/>
</dbReference>
<evidence type="ECO:0000259" key="1">
    <source>
        <dbReference type="SMART" id="SM00763"/>
    </source>
</evidence>
<dbReference type="AlphaFoldDB" id="A0A0S6WA53"/>
<sequence>MAARALYHGKTQTHEEENLVFECLKWKKPGFFKKSGFYCHSSTSLLSIMDNIQSALQHLERSLSEREQQTVLSFEEFLRLLVAKPDKVIRNVFQLFYDMMTTYIGEGEDEYPDDPESIHFVHYDCDRLFVEGSDHPFFADRVFANRLIKHVEALKRGAQQNKIYIFEGPPGCGKSTFLNNLLRKFEEYANTEEGSCFETVWRLNRRHLGEHESIPLFEKLTQLLENPTENEELEENDISHISDEAAEFFENHPPSLITEDYIEIPCPSHDHPILMIPKQYRRSFFDDLFMNDEFKWKLFTEKEYDWVFKSQPCTICSSLYQALLQKLGTPLEVFRMIYVRPYPFNRRLGEGISVFNPGDKPMQQNILRNPMLQKRINTLLKDSNQVKYLFSEYAKTNNGIYALMDIKTHNIDRLIELHNIISEGVHKVEEVEENVNSLFIALMNPEDKKNIQNLQSFSDRIEYIDIPYILDLNTEVEVYRNIFGRHIDENFIPRVLHNFARTIISTRLKTKSEAMLEWIGDPKKYQMYCDENLQLLKMELYTGYIPRWLTQDDVKRFTAQRRQKIITDSETEGDFGFSGRDSIKIFNEFYSTYNKGDRLINMTMLYNFFTKVRPDLNKSIPTGFLDALIHLYDYTVLQEVKESLYYYNEEQISREIQHYIFAVNFEHGAVQTCKFTGERLEITEDFLSNIENHLIGATVDQNKRLTFRKDTQKEYTSKTLTQEIMLEGKAITETKLYDTLHDRYVYNLKEKVLDPFIENENFRRAIKDYDTEDFKTYGKRIMDDVTFLINNLCTKYRYTKQGAKEVCMYVIDRNLSQKFAVH</sequence>
<dbReference type="InterPro" id="IPR010650">
    <property type="entry name" value="PrkA_C"/>
</dbReference>
<feature type="domain" description="PrkA AAA" evidence="1">
    <location>
        <begin position="72"/>
        <end position="515"/>
    </location>
</feature>
<keyword evidence="2" id="KW-0418">Kinase</keyword>
<dbReference type="HOGENOM" id="CLU_360470_0_0_0"/>
<dbReference type="Pfam" id="PF08298">
    <property type="entry name" value="AAA_PrkA"/>
    <property type="match status" value="1"/>
</dbReference>
<name>A0A0S6WA53_VECG1</name>
<evidence type="ECO:0000313" key="2">
    <source>
        <dbReference type="EMBL" id="GAK55114.1"/>
    </source>
</evidence>
<organism evidence="2">
    <name type="scientific">Vecturithrix granuli</name>
    <dbReference type="NCBI Taxonomy" id="1499967"/>
    <lineage>
        <taxon>Bacteria</taxon>
        <taxon>Candidatus Moduliflexota</taxon>
        <taxon>Candidatus Vecturitrichia</taxon>
        <taxon>Candidatus Vecturitrichales</taxon>
        <taxon>Candidatus Vecturitrichaceae</taxon>
        <taxon>Candidatus Vecturithrix</taxon>
    </lineage>
</organism>
<dbReference type="PANTHER" id="PTHR30267:SF2">
    <property type="entry name" value="PROTEIN PRKA"/>
    <property type="match status" value="1"/>
</dbReference>
<dbReference type="Proteomes" id="UP000030661">
    <property type="component" value="Unassembled WGS sequence"/>
</dbReference>
<dbReference type="InterPro" id="IPR027417">
    <property type="entry name" value="P-loop_NTPase"/>
</dbReference>